<evidence type="ECO:0000256" key="1">
    <source>
        <dbReference type="SAM" id="MobiDB-lite"/>
    </source>
</evidence>
<evidence type="ECO:0000313" key="3">
    <source>
        <dbReference type="EMBL" id="THH21604.1"/>
    </source>
</evidence>
<accession>A0A4S4M8C6</accession>
<protein>
    <submittedName>
        <fullName evidence="3">Uncharacterized protein</fullName>
    </submittedName>
</protein>
<dbReference type="PANTHER" id="PTHR34618:SF1">
    <property type="entry name" value="SECRETED PROTEIN"/>
    <property type="match status" value="1"/>
</dbReference>
<reference evidence="3 4" key="1">
    <citation type="submission" date="2019-02" db="EMBL/GenBank/DDBJ databases">
        <title>Genome sequencing of the rare red list fungi Antrodiella citrinella (Flaviporus citrinellus).</title>
        <authorList>
            <person name="Buettner E."/>
            <person name="Kellner H."/>
        </authorList>
    </citation>
    <scope>NUCLEOTIDE SEQUENCE [LARGE SCALE GENOMIC DNA]</scope>
    <source>
        <strain evidence="3 4">DSM 108506</strain>
    </source>
</reference>
<evidence type="ECO:0000256" key="2">
    <source>
        <dbReference type="SAM" id="SignalP"/>
    </source>
</evidence>
<dbReference type="OrthoDB" id="3241054at2759"/>
<sequence length="239" mass="23812">MLFNLISASVLVFGLALQAQGHAIISPALGVTGTPVRNDVQQPSSAKECGNVNIASTLGSTTPIVANADGSFNATIQNFNAGKDGSRQVKAVVDGTATGKSFVAATVTKNGDLAPTNVGTQQLTVQLPANTKCTGGSSKDSCLVSFTTAGGFGNCVVVQQKAAGATATKAASSASAASASASAAAGKGKGENDGHSANNAAAGHKSSSDNTSTCNQKRDERAVGTRAARTYREMEEAAM</sequence>
<gene>
    <name evidence="3" type="ORF">EUX98_g8335</name>
</gene>
<dbReference type="EMBL" id="SGPM01000439">
    <property type="protein sequence ID" value="THH21604.1"/>
    <property type="molecule type" value="Genomic_DNA"/>
</dbReference>
<dbReference type="Proteomes" id="UP000308730">
    <property type="component" value="Unassembled WGS sequence"/>
</dbReference>
<feature type="signal peptide" evidence="2">
    <location>
        <begin position="1"/>
        <end position="23"/>
    </location>
</feature>
<proteinExistence type="predicted"/>
<dbReference type="AlphaFoldDB" id="A0A4S4M8C6"/>
<evidence type="ECO:0000313" key="4">
    <source>
        <dbReference type="Proteomes" id="UP000308730"/>
    </source>
</evidence>
<keyword evidence="2" id="KW-0732">Signal</keyword>
<feature type="chain" id="PRO_5020810673" evidence="2">
    <location>
        <begin position="24"/>
        <end position="239"/>
    </location>
</feature>
<keyword evidence="4" id="KW-1185">Reference proteome</keyword>
<dbReference type="PANTHER" id="PTHR34618">
    <property type="entry name" value="SURFACE PROTEIN MAS1, PUTATIVE-RELATED"/>
    <property type="match status" value="1"/>
</dbReference>
<feature type="region of interest" description="Disordered" evidence="1">
    <location>
        <begin position="182"/>
        <end position="227"/>
    </location>
</feature>
<comment type="caution">
    <text evidence="3">The sequence shown here is derived from an EMBL/GenBank/DDBJ whole genome shotgun (WGS) entry which is preliminary data.</text>
</comment>
<dbReference type="InterPro" id="IPR021476">
    <property type="entry name" value="Egh16-like"/>
</dbReference>
<organism evidence="3 4">
    <name type="scientific">Antrodiella citrinella</name>
    <dbReference type="NCBI Taxonomy" id="2447956"/>
    <lineage>
        <taxon>Eukaryota</taxon>
        <taxon>Fungi</taxon>
        <taxon>Dikarya</taxon>
        <taxon>Basidiomycota</taxon>
        <taxon>Agaricomycotina</taxon>
        <taxon>Agaricomycetes</taxon>
        <taxon>Polyporales</taxon>
        <taxon>Steccherinaceae</taxon>
        <taxon>Antrodiella</taxon>
    </lineage>
</organism>
<name>A0A4S4M8C6_9APHY</name>